<dbReference type="GO" id="GO:0016788">
    <property type="term" value="F:hydrolase activity, acting on ester bonds"/>
    <property type="evidence" value="ECO:0007669"/>
    <property type="project" value="InterPro"/>
</dbReference>
<sequence>MRVSIKLRFEKPLILPLHYHHIIQAVVLKWLNDENYSKFIHNTGYEYNNRKFKMYTFSRLEGKFIIDKHNKTITYFDEANLLVSTADDEFLKYLVNNILINSDFNILGNEVLIDQIKLIHPDIKTKGRFRTKSPIVVYSTFEHNGNKKTYYYNPMENEFEQLIRDNLIKKYIAFYNIEPSDTSFKLVPIKNKNLKENIILYKGIVIKGWSGEFDIEGSEELIKIAYDAGLGSKNSQGFGCIELI</sequence>
<dbReference type="Proteomes" id="UP000070352">
    <property type="component" value="Unassembled WGS sequence"/>
</dbReference>
<keyword evidence="8" id="KW-1185">Reference proteome</keyword>
<dbReference type="STRING" id="1413211.U473_02910"/>
<dbReference type="InterPro" id="IPR045747">
    <property type="entry name" value="CRISPR-assoc_prot_Cas6_N_sf"/>
</dbReference>
<dbReference type="Pfam" id="PF21350">
    <property type="entry name" value="Cas6_I-A"/>
    <property type="match status" value="1"/>
</dbReference>
<organism evidence="7 8">
    <name type="scientific">Tepidibacillus decaturensis</name>
    <dbReference type="NCBI Taxonomy" id="1413211"/>
    <lineage>
        <taxon>Bacteria</taxon>
        <taxon>Bacillati</taxon>
        <taxon>Bacillota</taxon>
        <taxon>Bacilli</taxon>
        <taxon>Bacillales</taxon>
        <taxon>Bacillaceae</taxon>
        <taxon>Tepidibacillus</taxon>
    </lineage>
</organism>
<keyword evidence="2" id="KW-0694">RNA-binding</keyword>
<evidence type="ECO:0000313" key="8">
    <source>
        <dbReference type="Proteomes" id="UP000070352"/>
    </source>
</evidence>
<dbReference type="PANTHER" id="PTHR36984">
    <property type="entry name" value="CRISPR-ASSOCIATED ENDORIBONUCLEASE CAS6 1"/>
    <property type="match status" value="1"/>
</dbReference>
<evidence type="ECO:0000256" key="1">
    <source>
        <dbReference type="ARBA" id="ARBA00005937"/>
    </source>
</evidence>
<dbReference type="GO" id="GO:0003723">
    <property type="term" value="F:RNA binding"/>
    <property type="evidence" value="ECO:0007669"/>
    <property type="project" value="UniProtKB-KW"/>
</dbReference>
<dbReference type="GO" id="GO:0051607">
    <property type="term" value="P:defense response to virus"/>
    <property type="evidence" value="ECO:0007669"/>
    <property type="project" value="UniProtKB-KW"/>
</dbReference>
<keyword evidence="3" id="KW-0051">Antiviral defense</keyword>
<comment type="caution">
    <text evidence="7">The sequence shown here is derived from an EMBL/GenBank/DDBJ whole genome shotgun (WGS) entry which is preliminary data.</text>
</comment>
<feature type="domain" description="CRISPR associated protein Cas6 C-terminal" evidence="6">
    <location>
        <begin position="123"/>
        <end position="243"/>
    </location>
</feature>
<evidence type="ECO:0000256" key="2">
    <source>
        <dbReference type="ARBA" id="ARBA00022884"/>
    </source>
</evidence>
<evidence type="ECO:0000256" key="3">
    <source>
        <dbReference type="ARBA" id="ARBA00023118"/>
    </source>
</evidence>
<dbReference type="Gene3D" id="3.30.70.1900">
    <property type="match status" value="1"/>
</dbReference>
<dbReference type="Pfam" id="PF01881">
    <property type="entry name" value="Cas_Cas6_C"/>
    <property type="match status" value="1"/>
</dbReference>
<dbReference type="RefSeq" id="WP_068723168.1">
    <property type="nucleotide sequence ID" value="NZ_LSKU01000001.1"/>
</dbReference>
<protein>
    <recommendedName>
        <fullName evidence="4">CRISPR-associated endoribonuclease</fullName>
    </recommendedName>
</protein>
<reference evidence="7 8" key="1">
    <citation type="submission" date="2016-02" db="EMBL/GenBank/DDBJ databases">
        <title>Draft Genome for Tepidibacillus decaturensis nov. sp. Strain Z9, an Anaerobic, Moderately Thermophilic and Heterotrophic Bacterium from Deep Subsurface of the Illinois Basin, USA.</title>
        <authorList>
            <person name="Dong Y."/>
            <person name="Chang J.Y."/>
            <person name="Sanford R."/>
            <person name="Fouke B.W."/>
        </authorList>
    </citation>
    <scope>NUCLEOTIDE SEQUENCE [LARGE SCALE GENOMIC DNA]</scope>
    <source>
        <strain evidence="7 8">Z9</strain>
    </source>
</reference>
<dbReference type="PIRSF" id="PIRSF005054">
    <property type="entry name" value="PF1131"/>
    <property type="match status" value="1"/>
</dbReference>
<evidence type="ECO:0000259" key="6">
    <source>
        <dbReference type="Pfam" id="PF01881"/>
    </source>
</evidence>
<dbReference type="OrthoDB" id="9797488at2"/>
<dbReference type="InterPro" id="IPR010156">
    <property type="entry name" value="CRISPR-assoc_prot_Cas6"/>
</dbReference>
<evidence type="ECO:0000256" key="4">
    <source>
        <dbReference type="PIRNR" id="PIRNR005054"/>
    </source>
</evidence>
<proteinExistence type="inferred from homology"/>
<dbReference type="Gene3D" id="3.30.70.1890">
    <property type="match status" value="1"/>
</dbReference>
<dbReference type="NCBIfam" id="TIGR01877">
    <property type="entry name" value="cas_cas6"/>
    <property type="match status" value="1"/>
</dbReference>
<dbReference type="CDD" id="cd21140">
    <property type="entry name" value="Cas6_I-like"/>
    <property type="match status" value="1"/>
</dbReference>
<evidence type="ECO:0000313" key="7">
    <source>
        <dbReference type="EMBL" id="KXG43091.1"/>
    </source>
</evidence>
<accession>A0A135L254</accession>
<gene>
    <name evidence="7" type="ORF">U473_02910</name>
</gene>
<dbReference type="PANTHER" id="PTHR36984:SF1">
    <property type="entry name" value="CRISPR-ASSOCIATED ENDORIBONUCLEASE CAS6 1"/>
    <property type="match status" value="1"/>
</dbReference>
<comment type="function">
    <text evidence="4">CRISPR (clustered regularly interspaced short palindromic repeat), is an adaptive immune system that provides protection against mobile genetic elements (viruses, transposable elements and conjugative plasmids). CRISPR clusters contain sequences complementary to antecedent mobile elements and target invading nucleic acids. CRISPR clusters are transcribed and processed into CRISPR RNA (crRNA).</text>
</comment>
<dbReference type="AlphaFoldDB" id="A0A135L254"/>
<dbReference type="InterPro" id="IPR049435">
    <property type="entry name" value="Cas_Cas6_C"/>
</dbReference>
<name>A0A135L254_9BACI</name>
<evidence type="ECO:0000256" key="5">
    <source>
        <dbReference type="PIRSR" id="PIRSR005054-1"/>
    </source>
</evidence>
<feature type="site" description="Transition state stabilizer" evidence="5">
    <location>
        <position position="53"/>
    </location>
</feature>
<dbReference type="EMBL" id="LSKU01000001">
    <property type="protein sequence ID" value="KXG43091.1"/>
    <property type="molecule type" value="Genomic_DNA"/>
</dbReference>
<comment type="similarity">
    <text evidence="1 4">Belongs to the CRISPR-associated protein Cas6/Cse3/CasE family.</text>
</comment>